<evidence type="ECO:0000256" key="4">
    <source>
        <dbReference type="ARBA" id="ARBA00023002"/>
    </source>
</evidence>
<proteinExistence type="inferred from homology"/>
<comment type="caution">
    <text evidence="5">The sequence shown here is derived from an EMBL/GenBank/DDBJ whole genome shotgun (WGS) entry which is preliminary data.</text>
</comment>
<feature type="non-terminal residue" evidence="5">
    <location>
        <position position="1"/>
    </location>
</feature>
<organism evidence="5 6">
    <name type="scientific">Paraglomus occultum</name>
    <dbReference type="NCBI Taxonomy" id="144539"/>
    <lineage>
        <taxon>Eukaryota</taxon>
        <taxon>Fungi</taxon>
        <taxon>Fungi incertae sedis</taxon>
        <taxon>Mucoromycota</taxon>
        <taxon>Glomeromycotina</taxon>
        <taxon>Glomeromycetes</taxon>
        <taxon>Paraglomerales</taxon>
        <taxon>Paraglomeraceae</taxon>
        <taxon>Paraglomus</taxon>
    </lineage>
</organism>
<sequence length="124" mass="14359">MDYKPRIAIIGAGVTGLTAIKQCLVAELEPICFEQTAQTGGLWRYTEITDENQNPHSSVYRSTVINTSKEHMTFSDFPIPEDWPPFLPHYKVAETNCILSPRYYDMYADKFRLWPHIRFNTTVL</sequence>
<feature type="non-terminal residue" evidence="5">
    <location>
        <position position="124"/>
    </location>
</feature>
<dbReference type="GO" id="GO:0050661">
    <property type="term" value="F:NADP binding"/>
    <property type="evidence" value="ECO:0007669"/>
    <property type="project" value="InterPro"/>
</dbReference>
<protein>
    <submittedName>
        <fullName evidence="5">4230_t:CDS:1</fullName>
    </submittedName>
</protein>
<reference evidence="5" key="1">
    <citation type="submission" date="2021-06" db="EMBL/GenBank/DDBJ databases">
        <authorList>
            <person name="Kallberg Y."/>
            <person name="Tangrot J."/>
            <person name="Rosling A."/>
        </authorList>
    </citation>
    <scope>NUCLEOTIDE SEQUENCE</scope>
    <source>
        <strain evidence="5">IA702</strain>
    </source>
</reference>
<keyword evidence="6" id="KW-1185">Reference proteome</keyword>
<evidence type="ECO:0000256" key="2">
    <source>
        <dbReference type="ARBA" id="ARBA00022630"/>
    </source>
</evidence>
<dbReference type="InterPro" id="IPR050346">
    <property type="entry name" value="FMO-like"/>
</dbReference>
<dbReference type="AlphaFoldDB" id="A0A9N9DIK2"/>
<evidence type="ECO:0000313" key="5">
    <source>
        <dbReference type="EMBL" id="CAG8636990.1"/>
    </source>
</evidence>
<dbReference type="GO" id="GO:0050660">
    <property type="term" value="F:flavin adenine dinucleotide binding"/>
    <property type="evidence" value="ECO:0007669"/>
    <property type="project" value="InterPro"/>
</dbReference>
<evidence type="ECO:0000256" key="3">
    <source>
        <dbReference type="ARBA" id="ARBA00022827"/>
    </source>
</evidence>
<dbReference type="Proteomes" id="UP000789572">
    <property type="component" value="Unassembled WGS sequence"/>
</dbReference>
<dbReference type="InterPro" id="IPR036188">
    <property type="entry name" value="FAD/NAD-bd_sf"/>
</dbReference>
<keyword evidence="3" id="KW-0274">FAD</keyword>
<dbReference type="InterPro" id="IPR020946">
    <property type="entry name" value="Flavin_mOase-like"/>
</dbReference>
<keyword evidence="4" id="KW-0560">Oxidoreductase</keyword>
<dbReference type="Pfam" id="PF00743">
    <property type="entry name" value="FMO-like"/>
    <property type="match status" value="1"/>
</dbReference>
<dbReference type="EMBL" id="CAJVPJ010003223">
    <property type="protein sequence ID" value="CAG8636990.1"/>
    <property type="molecule type" value="Genomic_DNA"/>
</dbReference>
<dbReference type="PANTHER" id="PTHR23023">
    <property type="entry name" value="DIMETHYLANILINE MONOOXYGENASE"/>
    <property type="match status" value="1"/>
</dbReference>
<name>A0A9N9DIK2_9GLOM</name>
<dbReference type="SUPFAM" id="SSF51905">
    <property type="entry name" value="FAD/NAD(P)-binding domain"/>
    <property type="match status" value="1"/>
</dbReference>
<accession>A0A9N9DIK2</accession>
<dbReference type="GO" id="GO:0004499">
    <property type="term" value="F:N,N-dimethylaniline monooxygenase activity"/>
    <property type="evidence" value="ECO:0007669"/>
    <property type="project" value="InterPro"/>
</dbReference>
<comment type="similarity">
    <text evidence="1">Belongs to the FMO family.</text>
</comment>
<dbReference type="Gene3D" id="3.50.50.60">
    <property type="entry name" value="FAD/NAD(P)-binding domain"/>
    <property type="match status" value="1"/>
</dbReference>
<keyword evidence="2" id="KW-0285">Flavoprotein</keyword>
<dbReference type="OrthoDB" id="2398730at2759"/>
<evidence type="ECO:0000256" key="1">
    <source>
        <dbReference type="ARBA" id="ARBA00009183"/>
    </source>
</evidence>
<evidence type="ECO:0000313" key="6">
    <source>
        <dbReference type="Proteomes" id="UP000789572"/>
    </source>
</evidence>
<gene>
    <name evidence="5" type="ORF">POCULU_LOCUS9213</name>
</gene>